<name>A0ABT3N9I1_9BACT</name>
<accession>A0ABT3N9I1</accession>
<gene>
    <name evidence="2" type="ORF">OOT00_08985</name>
</gene>
<comment type="caution">
    <text evidence="2">The sequence shown here is derived from an EMBL/GenBank/DDBJ whole genome shotgun (WGS) entry which is preliminary data.</text>
</comment>
<protein>
    <submittedName>
        <fullName evidence="2">Uncharacterized protein</fullName>
    </submittedName>
</protein>
<dbReference type="RefSeq" id="WP_265425041.1">
    <property type="nucleotide sequence ID" value="NZ_JAPFPW010000009.1"/>
</dbReference>
<evidence type="ECO:0000256" key="1">
    <source>
        <dbReference type="SAM" id="MobiDB-lite"/>
    </source>
</evidence>
<reference evidence="2 3" key="1">
    <citation type="submission" date="2022-11" db="EMBL/GenBank/DDBJ databases">
        <title>Desulfobotulus tamanensis H1 sp. nov. - anaerobic, alkaliphilic, sulphate reducing bacterium isolated from terrestrial mud volcano.</title>
        <authorList>
            <person name="Frolova A."/>
            <person name="Merkel A.Y."/>
            <person name="Slobodkin A.I."/>
        </authorList>
    </citation>
    <scope>NUCLEOTIDE SEQUENCE [LARGE SCALE GENOMIC DNA]</scope>
    <source>
        <strain evidence="2 3">H1</strain>
    </source>
</reference>
<dbReference type="Proteomes" id="UP001209681">
    <property type="component" value="Unassembled WGS sequence"/>
</dbReference>
<evidence type="ECO:0000313" key="3">
    <source>
        <dbReference type="Proteomes" id="UP001209681"/>
    </source>
</evidence>
<proteinExistence type="predicted"/>
<keyword evidence="3" id="KW-1185">Reference proteome</keyword>
<feature type="compositionally biased region" description="Basic and acidic residues" evidence="1">
    <location>
        <begin position="1"/>
        <end position="11"/>
    </location>
</feature>
<dbReference type="EMBL" id="JAPFPW010000009">
    <property type="protein sequence ID" value="MCW7754121.1"/>
    <property type="molecule type" value="Genomic_DNA"/>
</dbReference>
<sequence length="48" mass="5204">MEEHKKTDPRRISPCAIGSGIFPEKVPNSPVAAQTSEKPWHQFAAASA</sequence>
<feature type="region of interest" description="Disordered" evidence="1">
    <location>
        <begin position="1"/>
        <end position="48"/>
    </location>
</feature>
<organism evidence="2 3">
    <name type="scientific">Desulfobotulus pelophilus</name>
    <dbReference type="NCBI Taxonomy" id="2823377"/>
    <lineage>
        <taxon>Bacteria</taxon>
        <taxon>Pseudomonadati</taxon>
        <taxon>Thermodesulfobacteriota</taxon>
        <taxon>Desulfobacteria</taxon>
        <taxon>Desulfobacterales</taxon>
        <taxon>Desulfobacteraceae</taxon>
        <taxon>Desulfobotulus</taxon>
    </lineage>
</organism>
<evidence type="ECO:0000313" key="2">
    <source>
        <dbReference type="EMBL" id="MCW7754121.1"/>
    </source>
</evidence>